<proteinExistence type="predicted"/>
<gene>
    <name evidence="3" type="ORF">CB5_LOCUS18728</name>
</gene>
<dbReference type="AlphaFoldDB" id="A0A6V7PXV8"/>
<sequence>MNDVLRPFLDGFVIVYLDHILIYSRSWEEHLEYVKKVFKLLEEHQLRLNPKKCEYGKQSLVYLGFVVGGGELQIDPDKVRAIKEWPRLKTVTEKSIDCFFLRLRGLYKKPSSNAAPAPHHHPPTTSSSSSAPPQPSPPQKPKPNRNPNPNPKSFHPLRPSPPLPPPPPQIVRPLLLPLPSLRLHAAALKLGLLSSDPFVAYALISFYSFCGVPDLALRVLDELTHEPPPPSPVPPPTPRRFTPTPAARSPSSRACSRPPSLLTPMPSSAPSPRALRRAPSLSAAPPTPLL</sequence>
<protein>
    <recommendedName>
        <fullName evidence="2">Reverse transcriptase domain-containing protein</fullName>
    </recommendedName>
</protein>
<feature type="compositionally biased region" description="Low complexity" evidence="1">
    <location>
        <begin position="239"/>
        <end position="284"/>
    </location>
</feature>
<dbReference type="InterPro" id="IPR000477">
    <property type="entry name" value="RT_dom"/>
</dbReference>
<name>A0A6V7PXV8_ANACO</name>
<dbReference type="EMBL" id="LR862153">
    <property type="protein sequence ID" value="CAD1835517.1"/>
    <property type="molecule type" value="Genomic_DNA"/>
</dbReference>
<feature type="domain" description="Reverse transcriptase" evidence="2">
    <location>
        <begin position="1"/>
        <end position="67"/>
    </location>
</feature>
<dbReference type="SUPFAM" id="SSF56672">
    <property type="entry name" value="DNA/RNA polymerases"/>
    <property type="match status" value="1"/>
</dbReference>
<dbReference type="InterPro" id="IPR053134">
    <property type="entry name" value="RNA-dir_DNA_polymerase"/>
</dbReference>
<dbReference type="Pfam" id="PF00078">
    <property type="entry name" value="RVT_1"/>
    <property type="match status" value="1"/>
</dbReference>
<reference evidence="3" key="1">
    <citation type="submission" date="2020-07" db="EMBL/GenBank/DDBJ databases">
        <authorList>
            <person name="Lin J."/>
        </authorList>
    </citation>
    <scope>NUCLEOTIDE SEQUENCE</scope>
</reference>
<dbReference type="PROSITE" id="PS50878">
    <property type="entry name" value="RT_POL"/>
    <property type="match status" value="1"/>
</dbReference>
<evidence type="ECO:0000259" key="2">
    <source>
        <dbReference type="PROSITE" id="PS50878"/>
    </source>
</evidence>
<organism evidence="3">
    <name type="scientific">Ananas comosus var. bracteatus</name>
    <name type="common">red pineapple</name>
    <dbReference type="NCBI Taxonomy" id="296719"/>
    <lineage>
        <taxon>Eukaryota</taxon>
        <taxon>Viridiplantae</taxon>
        <taxon>Streptophyta</taxon>
        <taxon>Embryophyta</taxon>
        <taxon>Tracheophyta</taxon>
        <taxon>Spermatophyta</taxon>
        <taxon>Magnoliopsida</taxon>
        <taxon>Liliopsida</taxon>
        <taxon>Poales</taxon>
        <taxon>Bromeliaceae</taxon>
        <taxon>Bromelioideae</taxon>
        <taxon>Ananas</taxon>
    </lineage>
</organism>
<feature type="compositionally biased region" description="Low complexity" evidence="1">
    <location>
        <begin position="111"/>
        <end position="131"/>
    </location>
</feature>
<dbReference type="CDD" id="cd01647">
    <property type="entry name" value="RT_LTR"/>
    <property type="match status" value="1"/>
</dbReference>
<dbReference type="PANTHER" id="PTHR24559">
    <property type="entry name" value="TRANSPOSON TY3-I GAG-POL POLYPROTEIN"/>
    <property type="match status" value="1"/>
</dbReference>
<evidence type="ECO:0000313" key="3">
    <source>
        <dbReference type="EMBL" id="CAD1835517.1"/>
    </source>
</evidence>
<dbReference type="InterPro" id="IPR043128">
    <property type="entry name" value="Rev_trsase/Diguanyl_cyclase"/>
</dbReference>
<feature type="region of interest" description="Disordered" evidence="1">
    <location>
        <begin position="226"/>
        <end position="290"/>
    </location>
</feature>
<accession>A0A6V7PXV8</accession>
<feature type="compositionally biased region" description="Pro residues" evidence="1">
    <location>
        <begin position="158"/>
        <end position="168"/>
    </location>
</feature>
<feature type="compositionally biased region" description="Pro residues" evidence="1">
    <location>
        <begin position="132"/>
        <end position="150"/>
    </location>
</feature>
<dbReference type="PANTHER" id="PTHR24559:SF444">
    <property type="entry name" value="REVERSE TRANSCRIPTASE DOMAIN-CONTAINING PROTEIN"/>
    <property type="match status" value="1"/>
</dbReference>
<feature type="compositionally biased region" description="Pro residues" evidence="1">
    <location>
        <begin position="226"/>
        <end position="238"/>
    </location>
</feature>
<evidence type="ECO:0000256" key="1">
    <source>
        <dbReference type="SAM" id="MobiDB-lite"/>
    </source>
</evidence>
<feature type="region of interest" description="Disordered" evidence="1">
    <location>
        <begin position="111"/>
        <end position="168"/>
    </location>
</feature>
<dbReference type="InterPro" id="IPR043502">
    <property type="entry name" value="DNA/RNA_pol_sf"/>
</dbReference>
<dbReference type="Gene3D" id="3.30.70.270">
    <property type="match status" value="1"/>
</dbReference>